<keyword evidence="1" id="KW-0732">Signal</keyword>
<reference evidence="2" key="1">
    <citation type="submission" date="2020-05" db="UniProtKB">
        <authorList>
            <consortium name="EnsemblMetazoa"/>
        </authorList>
    </citation>
    <scope>IDENTIFICATION</scope>
    <source>
        <strain evidence="2">BB02</strain>
    </source>
</reference>
<feature type="chain" id="PRO_5012497058" description="EB domain-containing protein" evidence="1">
    <location>
        <begin position="31"/>
        <end position="197"/>
    </location>
</feature>
<evidence type="ECO:0000256" key="1">
    <source>
        <dbReference type="SAM" id="SignalP"/>
    </source>
</evidence>
<dbReference type="AlphaFoldDB" id="A0A2C9LVP8"/>
<dbReference type="VEuPathDB" id="VectorBase:BGLB035422"/>
<evidence type="ECO:0008006" key="4">
    <source>
        <dbReference type="Google" id="ProtNLM"/>
    </source>
</evidence>
<evidence type="ECO:0000313" key="3">
    <source>
        <dbReference type="Proteomes" id="UP000076420"/>
    </source>
</evidence>
<dbReference type="EnsemblMetazoa" id="BGLB035422-RB">
    <property type="protein sequence ID" value="BGLB035422-PB"/>
    <property type="gene ID" value="BGLB035422"/>
</dbReference>
<evidence type="ECO:0000313" key="2">
    <source>
        <dbReference type="EnsemblMetazoa" id="BGLB035422-PB"/>
    </source>
</evidence>
<sequence length="197" mass="21933">MPCKLAALTTLSVCTLLTVLSLNQIQVCSAVTLGKPCNDIADCVSGSNYTCAQNVCACADGFSNHSEICRSKYYIFQNTIYTEIYFFFPRSDGGGGCGRDDGFWPVSFQRTLAFTNMHHKPFSWRPSSPRTMTSVDLLLGVSIASDFLQGRVASPMPDPTPFSARTVLWRSYNNDVYGYKFTVLSTTYALFFFFRSI</sequence>
<accession>A0A2C9LVP8</accession>
<feature type="signal peptide" evidence="1">
    <location>
        <begin position="1"/>
        <end position="30"/>
    </location>
</feature>
<organism evidence="2 3">
    <name type="scientific">Biomphalaria glabrata</name>
    <name type="common">Bloodfluke planorb</name>
    <name type="synonym">Freshwater snail</name>
    <dbReference type="NCBI Taxonomy" id="6526"/>
    <lineage>
        <taxon>Eukaryota</taxon>
        <taxon>Metazoa</taxon>
        <taxon>Spiralia</taxon>
        <taxon>Lophotrochozoa</taxon>
        <taxon>Mollusca</taxon>
        <taxon>Gastropoda</taxon>
        <taxon>Heterobranchia</taxon>
        <taxon>Euthyneura</taxon>
        <taxon>Panpulmonata</taxon>
        <taxon>Hygrophila</taxon>
        <taxon>Lymnaeoidea</taxon>
        <taxon>Planorbidae</taxon>
        <taxon>Biomphalaria</taxon>
    </lineage>
</organism>
<gene>
    <name evidence="2" type="primary">106056431</name>
</gene>
<dbReference type="Proteomes" id="UP000076420">
    <property type="component" value="Unassembled WGS sequence"/>
</dbReference>
<protein>
    <recommendedName>
        <fullName evidence="4">EB domain-containing protein</fullName>
    </recommendedName>
</protein>
<proteinExistence type="predicted"/>
<dbReference type="KEGG" id="bgt:106056431"/>
<name>A0A2C9LVP8_BIOGL</name>